<evidence type="ECO:0000256" key="1">
    <source>
        <dbReference type="ARBA" id="ARBA00004635"/>
    </source>
</evidence>
<name>A0A017RZR9_9CLOT</name>
<gene>
    <name evidence="10" type="ORF">Q428_02185</name>
</gene>
<dbReference type="InterPro" id="IPR038501">
    <property type="entry name" value="Spore_GerAC_C_sf"/>
</dbReference>
<evidence type="ECO:0000313" key="10">
    <source>
        <dbReference type="EMBL" id="EYE89430.1"/>
    </source>
</evidence>
<protein>
    <recommendedName>
        <fullName evidence="12">Spore germination protein</fullName>
    </recommendedName>
</protein>
<proteinExistence type="inferred from homology"/>
<dbReference type="EMBL" id="AZQP01000004">
    <property type="protein sequence ID" value="EYE89430.1"/>
    <property type="molecule type" value="Genomic_DNA"/>
</dbReference>
<accession>A0A017RZR9</accession>
<sequence>MKRYLIIITILLTYMFYLYGNTRVPIEEVDIIVGFGYDVMDKSNGQIQYSVPFNSYIFKPNEEKLSVTKTGRGKNLTEAEQDRDSKVERKYISGLEMVYVISEKYAKMGIKDLIDERFRNTEANDMAYVVVCKGNSEDIFSFQELGYISTSDYIYGLMKNIDGYNFFSQNYKLIDVFVRMDSKGRQVLLPYIEISKNGLNLTGLALFNKDKMVKKIDIKEARILNLLREDNVKGVLSIRKDNKKYIDFYAKSKNRKVKCYKENGKYKFDINLTLTGEIISNTLYEDILSSKDVKEKFEKDMKQQVENMCNEFINKMQYQYKIDCLELGRYGAAEFGRLKNVDWNEIVSNSEIKVNVKVMVESEGRGDY</sequence>
<keyword evidence="4" id="KW-0732">Signal</keyword>
<evidence type="ECO:0000256" key="3">
    <source>
        <dbReference type="ARBA" id="ARBA00022544"/>
    </source>
</evidence>
<dbReference type="InterPro" id="IPR008844">
    <property type="entry name" value="Spore_GerAC-like"/>
</dbReference>
<dbReference type="PANTHER" id="PTHR35789">
    <property type="entry name" value="SPORE GERMINATION PROTEIN B3"/>
    <property type="match status" value="1"/>
</dbReference>
<dbReference type="InterPro" id="IPR057336">
    <property type="entry name" value="GerAC_N"/>
</dbReference>
<keyword evidence="5" id="KW-0472">Membrane</keyword>
<dbReference type="GO" id="GO:0009847">
    <property type="term" value="P:spore germination"/>
    <property type="evidence" value="ECO:0007669"/>
    <property type="project" value="InterPro"/>
</dbReference>
<dbReference type="STRING" id="1403537.Q428_02185"/>
<evidence type="ECO:0000259" key="9">
    <source>
        <dbReference type="Pfam" id="PF25198"/>
    </source>
</evidence>
<dbReference type="Pfam" id="PF25198">
    <property type="entry name" value="Spore_GerAC_N"/>
    <property type="match status" value="1"/>
</dbReference>
<evidence type="ECO:0000259" key="8">
    <source>
        <dbReference type="Pfam" id="PF05504"/>
    </source>
</evidence>
<comment type="similarity">
    <text evidence="2">Belongs to the GerABKC lipoprotein family.</text>
</comment>
<dbReference type="GO" id="GO:0016020">
    <property type="term" value="C:membrane"/>
    <property type="evidence" value="ECO:0007669"/>
    <property type="project" value="UniProtKB-SubCell"/>
</dbReference>
<feature type="domain" description="Spore germination protein N-terminal" evidence="9">
    <location>
        <begin position="23"/>
        <end position="194"/>
    </location>
</feature>
<dbReference type="NCBIfam" id="TIGR02887">
    <property type="entry name" value="spore_ger_x_C"/>
    <property type="match status" value="1"/>
</dbReference>
<dbReference type="RefSeq" id="WP_035377733.1">
    <property type="nucleotide sequence ID" value="NZ_AZQP01000004.1"/>
</dbReference>
<keyword evidence="11" id="KW-1185">Reference proteome</keyword>
<evidence type="ECO:0000256" key="7">
    <source>
        <dbReference type="ARBA" id="ARBA00023288"/>
    </source>
</evidence>
<dbReference type="Proteomes" id="UP000019681">
    <property type="component" value="Unassembled WGS sequence"/>
</dbReference>
<dbReference type="AlphaFoldDB" id="A0A017RZR9"/>
<reference evidence="10 11" key="1">
    <citation type="journal article" date="2014" name="Genome Announc.">
        <title>Draft Genome Sequence of Fervidicella metallireducens Strain AeBT, an Iron-Reducing Thermoanaerobe from the Great Artesian Basin.</title>
        <authorList>
            <person name="Patel B.K."/>
        </authorList>
    </citation>
    <scope>NUCLEOTIDE SEQUENCE [LARGE SCALE GENOMIC DNA]</scope>
    <source>
        <strain evidence="10 11">AeB</strain>
    </source>
</reference>
<organism evidence="10 11">
    <name type="scientific">Fervidicella metallireducens AeB</name>
    <dbReference type="NCBI Taxonomy" id="1403537"/>
    <lineage>
        <taxon>Bacteria</taxon>
        <taxon>Bacillati</taxon>
        <taxon>Bacillota</taxon>
        <taxon>Clostridia</taxon>
        <taxon>Eubacteriales</taxon>
        <taxon>Clostridiaceae</taxon>
        <taxon>Fervidicella</taxon>
    </lineage>
</organism>
<dbReference type="OrthoDB" id="1949745at2"/>
<evidence type="ECO:0000313" key="11">
    <source>
        <dbReference type="Proteomes" id="UP000019681"/>
    </source>
</evidence>
<dbReference type="PANTHER" id="PTHR35789:SF1">
    <property type="entry name" value="SPORE GERMINATION PROTEIN B3"/>
    <property type="match status" value="1"/>
</dbReference>
<keyword evidence="3" id="KW-0309">Germination</keyword>
<evidence type="ECO:0000256" key="2">
    <source>
        <dbReference type="ARBA" id="ARBA00007886"/>
    </source>
</evidence>
<comment type="caution">
    <text evidence="10">The sequence shown here is derived from an EMBL/GenBank/DDBJ whole genome shotgun (WGS) entry which is preliminary data.</text>
</comment>
<dbReference type="Gene3D" id="3.30.300.210">
    <property type="entry name" value="Nutrient germinant receptor protein C, domain 3"/>
    <property type="match status" value="1"/>
</dbReference>
<keyword evidence="6" id="KW-0564">Palmitate</keyword>
<dbReference type="InterPro" id="IPR046953">
    <property type="entry name" value="Spore_GerAC-like_C"/>
</dbReference>
<feature type="domain" description="Spore germination GerAC-like C-terminal" evidence="8">
    <location>
        <begin position="202"/>
        <end position="364"/>
    </location>
</feature>
<dbReference type="Pfam" id="PF05504">
    <property type="entry name" value="Spore_GerAC"/>
    <property type="match status" value="1"/>
</dbReference>
<keyword evidence="7" id="KW-0449">Lipoprotein</keyword>
<evidence type="ECO:0008006" key="12">
    <source>
        <dbReference type="Google" id="ProtNLM"/>
    </source>
</evidence>
<evidence type="ECO:0000256" key="5">
    <source>
        <dbReference type="ARBA" id="ARBA00023136"/>
    </source>
</evidence>
<evidence type="ECO:0000256" key="6">
    <source>
        <dbReference type="ARBA" id="ARBA00023139"/>
    </source>
</evidence>
<evidence type="ECO:0000256" key="4">
    <source>
        <dbReference type="ARBA" id="ARBA00022729"/>
    </source>
</evidence>
<comment type="subcellular location">
    <subcellularLocation>
        <location evidence="1">Membrane</location>
        <topology evidence="1">Lipid-anchor</topology>
    </subcellularLocation>
</comment>